<sequence>MRVAKADFSGVTTGSSTVAAAPSPAGSGTTVAPSSAGSNEGWSSKTYTVEAGDSLSAIAKKVYGDAGKYNKIFEANQPMLKDPDKIYPGQVLRIPAA</sequence>
<dbReference type="SMART" id="SM00257">
    <property type="entry name" value="LysM"/>
    <property type="match status" value="1"/>
</dbReference>
<proteinExistence type="predicted"/>
<dbReference type="EMBL" id="JBHTIH010000003">
    <property type="protein sequence ID" value="MFD0739469.1"/>
    <property type="molecule type" value="Genomic_DNA"/>
</dbReference>
<gene>
    <name evidence="3" type="ORF">ACFQZQ_09270</name>
</gene>
<organism evidence="3 4">
    <name type="scientific">Lysobacter koreensis</name>
    <dbReference type="NCBI Taxonomy" id="266122"/>
    <lineage>
        <taxon>Bacteria</taxon>
        <taxon>Pseudomonadati</taxon>
        <taxon>Pseudomonadota</taxon>
        <taxon>Gammaproteobacteria</taxon>
        <taxon>Lysobacterales</taxon>
        <taxon>Lysobacteraceae</taxon>
        <taxon>Lysobacter</taxon>
    </lineage>
</organism>
<dbReference type="InterPro" id="IPR052196">
    <property type="entry name" value="Bact_Kbp"/>
</dbReference>
<dbReference type="PANTHER" id="PTHR34700">
    <property type="entry name" value="POTASSIUM BINDING PROTEIN KBP"/>
    <property type="match status" value="1"/>
</dbReference>
<dbReference type="InterPro" id="IPR036779">
    <property type="entry name" value="LysM_dom_sf"/>
</dbReference>
<evidence type="ECO:0000259" key="2">
    <source>
        <dbReference type="PROSITE" id="PS51782"/>
    </source>
</evidence>
<evidence type="ECO:0000313" key="3">
    <source>
        <dbReference type="EMBL" id="MFD0739469.1"/>
    </source>
</evidence>
<name>A0ABW2YN85_9GAMM</name>
<dbReference type="CDD" id="cd00118">
    <property type="entry name" value="LysM"/>
    <property type="match status" value="1"/>
</dbReference>
<dbReference type="RefSeq" id="WP_386812582.1">
    <property type="nucleotide sequence ID" value="NZ_JBHTIH010000003.1"/>
</dbReference>
<dbReference type="Pfam" id="PF01476">
    <property type="entry name" value="LysM"/>
    <property type="match status" value="1"/>
</dbReference>
<feature type="compositionally biased region" description="Polar residues" evidence="1">
    <location>
        <begin position="26"/>
        <end position="44"/>
    </location>
</feature>
<dbReference type="SUPFAM" id="SSF54106">
    <property type="entry name" value="LysM domain"/>
    <property type="match status" value="1"/>
</dbReference>
<dbReference type="PANTHER" id="PTHR34700:SF8">
    <property type="entry name" value="POTASSIUM BINDING PROTEIN KBP"/>
    <property type="match status" value="1"/>
</dbReference>
<reference evidence="4" key="1">
    <citation type="journal article" date="2019" name="Int. J. Syst. Evol. Microbiol.">
        <title>The Global Catalogue of Microorganisms (GCM) 10K type strain sequencing project: providing services to taxonomists for standard genome sequencing and annotation.</title>
        <authorList>
            <consortium name="The Broad Institute Genomics Platform"/>
            <consortium name="The Broad Institute Genome Sequencing Center for Infectious Disease"/>
            <person name="Wu L."/>
            <person name="Ma J."/>
        </authorList>
    </citation>
    <scope>NUCLEOTIDE SEQUENCE [LARGE SCALE GENOMIC DNA]</scope>
    <source>
        <strain evidence="4">CCUG 55491</strain>
    </source>
</reference>
<feature type="domain" description="LysM" evidence="2">
    <location>
        <begin position="45"/>
        <end position="94"/>
    </location>
</feature>
<evidence type="ECO:0000256" key="1">
    <source>
        <dbReference type="SAM" id="MobiDB-lite"/>
    </source>
</evidence>
<feature type="region of interest" description="Disordered" evidence="1">
    <location>
        <begin position="1"/>
        <end position="44"/>
    </location>
</feature>
<protein>
    <submittedName>
        <fullName evidence="3">LysM peptidoglycan-binding domain-containing protein</fullName>
    </submittedName>
</protein>
<evidence type="ECO:0000313" key="4">
    <source>
        <dbReference type="Proteomes" id="UP001597090"/>
    </source>
</evidence>
<comment type="caution">
    <text evidence="3">The sequence shown here is derived from an EMBL/GenBank/DDBJ whole genome shotgun (WGS) entry which is preliminary data.</text>
</comment>
<keyword evidence="4" id="KW-1185">Reference proteome</keyword>
<accession>A0ABW2YN85</accession>
<dbReference type="InterPro" id="IPR018392">
    <property type="entry name" value="LysM"/>
</dbReference>
<dbReference type="PROSITE" id="PS51782">
    <property type="entry name" value="LYSM"/>
    <property type="match status" value="1"/>
</dbReference>
<dbReference type="Gene3D" id="3.10.350.10">
    <property type="entry name" value="LysM domain"/>
    <property type="match status" value="1"/>
</dbReference>
<dbReference type="Proteomes" id="UP001597090">
    <property type="component" value="Unassembled WGS sequence"/>
</dbReference>